<feature type="transmembrane region" description="Helical" evidence="6">
    <location>
        <begin position="301"/>
        <end position="323"/>
    </location>
</feature>
<keyword evidence="2 6" id="KW-0812">Transmembrane</keyword>
<gene>
    <name evidence="8" type="primary">ccsB</name>
    <name evidence="8" type="ORF">E1218_29740</name>
</gene>
<reference evidence="8 9" key="1">
    <citation type="submission" date="2019-02" db="EMBL/GenBank/DDBJ databases">
        <title>Draft genome sequences of novel Actinobacteria.</title>
        <authorList>
            <person name="Sahin N."/>
            <person name="Ay H."/>
            <person name="Saygin H."/>
        </authorList>
    </citation>
    <scope>NUCLEOTIDE SEQUENCE [LARGE SCALE GENOMIC DNA]</scope>
    <source>
        <strain evidence="8 9">16K104</strain>
    </source>
</reference>
<dbReference type="OrthoDB" id="9814290at2"/>
<evidence type="ECO:0000313" key="8">
    <source>
        <dbReference type="EMBL" id="TDD16476.1"/>
    </source>
</evidence>
<evidence type="ECO:0000256" key="3">
    <source>
        <dbReference type="ARBA" id="ARBA00022748"/>
    </source>
</evidence>
<dbReference type="NCBIfam" id="TIGR03144">
    <property type="entry name" value="cytochr_II_ccsB"/>
    <property type="match status" value="1"/>
</dbReference>
<comment type="subcellular location">
    <subcellularLocation>
        <location evidence="1">Membrane</location>
        <topology evidence="1">Multi-pass membrane protein</topology>
    </subcellularLocation>
</comment>
<protein>
    <submittedName>
        <fullName evidence="8">C-type cytochrome biogenesis protein CcsB</fullName>
    </submittedName>
</protein>
<evidence type="ECO:0000259" key="7">
    <source>
        <dbReference type="Pfam" id="PF01578"/>
    </source>
</evidence>
<dbReference type="InterPro" id="IPR002541">
    <property type="entry name" value="Cyt_c_assembly"/>
</dbReference>
<feature type="domain" description="Cytochrome c assembly protein" evidence="7">
    <location>
        <begin position="115"/>
        <end position="327"/>
    </location>
</feature>
<evidence type="ECO:0000256" key="6">
    <source>
        <dbReference type="SAM" id="Phobius"/>
    </source>
</evidence>
<organism evidence="8 9">
    <name type="scientific">Kribbella turkmenica</name>
    <dbReference type="NCBI Taxonomy" id="2530375"/>
    <lineage>
        <taxon>Bacteria</taxon>
        <taxon>Bacillati</taxon>
        <taxon>Actinomycetota</taxon>
        <taxon>Actinomycetes</taxon>
        <taxon>Propionibacteriales</taxon>
        <taxon>Kribbellaceae</taxon>
        <taxon>Kribbella</taxon>
    </lineage>
</organism>
<dbReference type="GO" id="GO:0017004">
    <property type="term" value="P:cytochrome complex assembly"/>
    <property type="evidence" value="ECO:0007669"/>
    <property type="project" value="UniProtKB-KW"/>
</dbReference>
<dbReference type="GO" id="GO:0020037">
    <property type="term" value="F:heme binding"/>
    <property type="evidence" value="ECO:0007669"/>
    <property type="project" value="InterPro"/>
</dbReference>
<dbReference type="RefSeq" id="WP_132326229.1">
    <property type="nucleotide sequence ID" value="NZ_SMKR01000175.1"/>
</dbReference>
<dbReference type="PANTHER" id="PTHR30071">
    <property type="entry name" value="HEME EXPORTER PROTEIN C"/>
    <property type="match status" value="1"/>
</dbReference>
<dbReference type="Pfam" id="PF01578">
    <property type="entry name" value="Cytochrom_C_asm"/>
    <property type="match status" value="1"/>
</dbReference>
<feature type="transmembrane region" description="Helical" evidence="6">
    <location>
        <begin position="240"/>
        <end position="260"/>
    </location>
</feature>
<feature type="transmembrane region" description="Helical" evidence="6">
    <location>
        <begin position="144"/>
        <end position="166"/>
    </location>
</feature>
<feature type="transmembrane region" description="Helical" evidence="6">
    <location>
        <begin position="87"/>
        <end position="109"/>
    </location>
</feature>
<comment type="caution">
    <text evidence="8">The sequence shown here is derived from an EMBL/GenBank/DDBJ whole genome shotgun (WGS) entry which is preliminary data.</text>
</comment>
<keyword evidence="4 6" id="KW-1133">Transmembrane helix</keyword>
<sequence>MSPETFAQVSNLLVPTATVVYALAMVSHALEWAMGRSAVVNAAEVKEEVLVASDGEPAASGSTGTTVDAVADDSTGRSERIAAASRIGLLLTWLAFVLHLGGVVTRGLAAERVPWGNMYEFTITSSLAVAAVYLVFVHRYRLQWLGLGVTLVVAAVLGLATLALYTPAGPLVPALHSYWLVIHVSAAAISGGAFTVGGLVSVLHLIKARAERRVLSGGTMSASLRRLPSAEAMDGTAYKVLAFAFPLWTFGVLVAGPIWAEYAWGRYWGWDPKEVWSLVTWVVYAAYLHARATAGWRGRRAAVIAIVGWFVFIFNFVGVNLLVSGLHSYAGV</sequence>
<dbReference type="AlphaFoldDB" id="A0A4V2YDR7"/>
<feature type="transmembrane region" description="Helical" evidence="6">
    <location>
        <begin position="275"/>
        <end position="294"/>
    </location>
</feature>
<evidence type="ECO:0000256" key="4">
    <source>
        <dbReference type="ARBA" id="ARBA00022989"/>
    </source>
</evidence>
<dbReference type="InterPro" id="IPR045062">
    <property type="entry name" value="Cyt_c_biogenesis_CcsA/CcmC"/>
</dbReference>
<keyword evidence="5 6" id="KW-0472">Membrane</keyword>
<keyword evidence="9" id="KW-1185">Reference proteome</keyword>
<feature type="transmembrane region" description="Helical" evidence="6">
    <location>
        <begin position="178"/>
        <end position="206"/>
    </location>
</feature>
<evidence type="ECO:0000256" key="2">
    <source>
        <dbReference type="ARBA" id="ARBA00022692"/>
    </source>
</evidence>
<dbReference type="GO" id="GO:0005886">
    <property type="term" value="C:plasma membrane"/>
    <property type="evidence" value="ECO:0007669"/>
    <property type="project" value="TreeGrafter"/>
</dbReference>
<dbReference type="InterPro" id="IPR017562">
    <property type="entry name" value="Cyt_c_biogenesis_CcsA"/>
</dbReference>
<dbReference type="PANTHER" id="PTHR30071:SF1">
    <property type="entry name" value="CYTOCHROME B_B6 PROTEIN-RELATED"/>
    <property type="match status" value="1"/>
</dbReference>
<evidence type="ECO:0000313" key="9">
    <source>
        <dbReference type="Proteomes" id="UP000295172"/>
    </source>
</evidence>
<name>A0A4V2YDR7_9ACTN</name>
<feature type="transmembrane region" description="Helical" evidence="6">
    <location>
        <begin position="121"/>
        <end position="137"/>
    </location>
</feature>
<proteinExistence type="predicted"/>
<accession>A0A4V2YDR7</accession>
<dbReference type="EMBL" id="SMKR01000175">
    <property type="protein sequence ID" value="TDD16476.1"/>
    <property type="molecule type" value="Genomic_DNA"/>
</dbReference>
<feature type="transmembrane region" description="Helical" evidence="6">
    <location>
        <begin position="12"/>
        <end position="30"/>
    </location>
</feature>
<evidence type="ECO:0000256" key="1">
    <source>
        <dbReference type="ARBA" id="ARBA00004141"/>
    </source>
</evidence>
<dbReference type="Proteomes" id="UP000295172">
    <property type="component" value="Unassembled WGS sequence"/>
</dbReference>
<keyword evidence="3" id="KW-0201">Cytochrome c-type biogenesis</keyword>
<evidence type="ECO:0000256" key="5">
    <source>
        <dbReference type="ARBA" id="ARBA00023136"/>
    </source>
</evidence>